<evidence type="ECO:0000259" key="3">
    <source>
        <dbReference type="Pfam" id="PF05532"/>
    </source>
</evidence>
<keyword evidence="5" id="KW-1185">Reference proteome</keyword>
<feature type="compositionally biased region" description="Basic and acidic residues" evidence="2">
    <location>
        <begin position="30"/>
        <end position="44"/>
    </location>
</feature>
<accession>A0ABS4VYH7</accession>
<dbReference type="Pfam" id="PF05532">
    <property type="entry name" value="CsbD"/>
    <property type="match status" value="1"/>
</dbReference>
<dbReference type="InterPro" id="IPR036629">
    <property type="entry name" value="YjbJ_sf"/>
</dbReference>
<feature type="domain" description="CsbD-like" evidence="3">
    <location>
        <begin position="22"/>
        <end position="60"/>
    </location>
</feature>
<name>A0ABS4VYH7_9PSEU</name>
<sequence>MGQEPRERRDDSSERPPPMSPKETIGRLSGNEKLETEGKTEQRKSKLKQAGNQAKDAFKK</sequence>
<evidence type="ECO:0000256" key="1">
    <source>
        <dbReference type="ARBA" id="ARBA00009129"/>
    </source>
</evidence>
<comment type="caution">
    <text evidence="4">The sequence shown here is derived from an EMBL/GenBank/DDBJ whole genome shotgun (WGS) entry which is preliminary data.</text>
</comment>
<comment type="similarity">
    <text evidence="1">Belongs to the UPF0337 (CsbD) family.</text>
</comment>
<proteinExistence type="inferred from homology"/>
<protein>
    <recommendedName>
        <fullName evidence="3">CsbD-like domain-containing protein</fullName>
    </recommendedName>
</protein>
<dbReference type="EMBL" id="JAGINU010000001">
    <property type="protein sequence ID" value="MBP2368514.1"/>
    <property type="molecule type" value="Genomic_DNA"/>
</dbReference>
<dbReference type="Proteomes" id="UP001519295">
    <property type="component" value="Unassembled WGS sequence"/>
</dbReference>
<feature type="region of interest" description="Disordered" evidence="2">
    <location>
        <begin position="1"/>
        <end position="60"/>
    </location>
</feature>
<dbReference type="SUPFAM" id="SSF69047">
    <property type="entry name" value="Hypothetical protein YjbJ"/>
    <property type="match status" value="1"/>
</dbReference>
<gene>
    <name evidence="4" type="ORF">JOF36_004210</name>
</gene>
<evidence type="ECO:0000256" key="2">
    <source>
        <dbReference type="SAM" id="MobiDB-lite"/>
    </source>
</evidence>
<dbReference type="InterPro" id="IPR008462">
    <property type="entry name" value="CsbD"/>
</dbReference>
<reference evidence="4 5" key="1">
    <citation type="submission" date="2021-03" db="EMBL/GenBank/DDBJ databases">
        <title>Sequencing the genomes of 1000 actinobacteria strains.</title>
        <authorList>
            <person name="Klenk H.-P."/>
        </authorList>
    </citation>
    <scope>NUCLEOTIDE SEQUENCE [LARGE SCALE GENOMIC DNA]</scope>
    <source>
        <strain evidence="4 5">DSM 45256</strain>
    </source>
</reference>
<evidence type="ECO:0000313" key="4">
    <source>
        <dbReference type="EMBL" id="MBP2368514.1"/>
    </source>
</evidence>
<feature type="compositionally biased region" description="Basic and acidic residues" evidence="2">
    <location>
        <begin position="1"/>
        <end position="14"/>
    </location>
</feature>
<evidence type="ECO:0000313" key="5">
    <source>
        <dbReference type="Proteomes" id="UP001519295"/>
    </source>
</evidence>
<organism evidence="4 5">
    <name type="scientific">Pseudonocardia parietis</name>
    <dbReference type="NCBI Taxonomy" id="570936"/>
    <lineage>
        <taxon>Bacteria</taxon>
        <taxon>Bacillati</taxon>
        <taxon>Actinomycetota</taxon>
        <taxon>Actinomycetes</taxon>
        <taxon>Pseudonocardiales</taxon>
        <taxon>Pseudonocardiaceae</taxon>
        <taxon>Pseudonocardia</taxon>
    </lineage>
</organism>